<dbReference type="Gene3D" id="3.20.20.100">
    <property type="entry name" value="NADP-dependent oxidoreductase domain"/>
    <property type="match status" value="1"/>
</dbReference>
<dbReference type="EMBL" id="FOFG01000025">
    <property type="protein sequence ID" value="SER55999.1"/>
    <property type="molecule type" value="Genomic_DNA"/>
</dbReference>
<dbReference type="SUPFAM" id="SSF51430">
    <property type="entry name" value="NAD(P)-linked oxidoreductase"/>
    <property type="match status" value="1"/>
</dbReference>
<organism evidence="1 2">
    <name type="scientific">Faunimonas pinastri</name>
    <dbReference type="NCBI Taxonomy" id="1855383"/>
    <lineage>
        <taxon>Bacteria</taxon>
        <taxon>Pseudomonadati</taxon>
        <taxon>Pseudomonadota</taxon>
        <taxon>Alphaproteobacteria</taxon>
        <taxon>Hyphomicrobiales</taxon>
        <taxon>Afifellaceae</taxon>
        <taxon>Faunimonas</taxon>
    </lineage>
</organism>
<evidence type="ECO:0000313" key="2">
    <source>
        <dbReference type="Proteomes" id="UP000199647"/>
    </source>
</evidence>
<dbReference type="Proteomes" id="UP000199647">
    <property type="component" value="Unassembled WGS sequence"/>
</dbReference>
<accession>A0A1H9Q7X9</accession>
<proteinExistence type="predicted"/>
<reference evidence="1 2" key="1">
    <citation type="submission" date="2016-10" db="EMBL/GenBank/DDBJ databases">
        <authorList>
            <person name="de Groot N.N."/>
        </authorList>
    </citation>
    <scope>NUCLEOTIDE SEQUENCE [LARGE SCALE GENOMIC DNA]</scope>
    <source>
        <strain evidence="1 2">A52C2</strain>
    </source>
</reference>
<gene>
    <name evidence="1" type="ORF">SAMN05216548_12526</name>
</gene>
<protein>
    <submittedName>
        <fullName evidence="1">D-threo-aldose 1-dehydrogenase</fullName>
    </submittedName>
</protein>
<dbReference type="InterPro" id="IPR036812">
    <property type="entry name" value="NAD(P)_OxRdtase_dom_sf"/>
</dbReference>
<evidence type="ECO:0000313" key="1">
    <source>
        <dbReference type="EMBL" id="SER55999.1"/>
    </source>
</evidence>
<keyword evidence="2" id="KW-1185">Reference proteome</keyword>
<dbReference type="AlphaFoldDB" id="A0A1H9Q7X9"/>
<name>A0A1H9Q7X9_9HYPH</name>
<sequence>APRYGHGLSERRLGDFLRDKPRDSYVLSTKV</sequence>
<feature type="non-terminal residue" evidence="1">
    <location>
        <position position="1"/>
    </location>
</feature>